<evidence type="ECO:0000313" key="2">
    <source>
        <dbReference type="Proteomes" id="UP000297565"/>
    </source>
</evidence>
<dbReference type="NCBIfam" id="TIGR01635">
    <property type="entry name" value="tail_comp_S"/>
    <property type="match status" value="1"/>
</dbReference>
<organism evidence="1 2">
    <name type="scientific">Histophilus somni</name>
    <name type="common">Haemophilus somnus</name>
    <dbReference type="NCBI Taxonomy" id="731"/>
    <lineage>
        <taxon>Bacteria</taxon>
        <taxon>Pseudomonadati</taxon>
        <taxon>Pseudomonadota</taxon>
        <taxon>Gammaproteobacteria</taxon>
        <taxon>Pasteurellales</taxon>
        <taxon>Pasteurellaceae</taxon>
        <taxon>Histophilus</taxon>
    </lineage>
</organism>
<sequence length="144" mass="15863">MHLEFKFDTSAIQANFRRLQEAGKSEGLTRKIANVLRSETEHAFDNEQSPEGEKWKALDPAYKKQRHGKGYTGNTLQVSGDLVASLNIGYGDSFAMIGAAEPYGQYHQQGTSKMAARPFIGLGKTGQAEIKAIIAKRLKEAFAE</sequence>
<dbReference type="AlphaFoldDB" id="A0AAX2S1B5"/>
<dbReference type="RefSeq" id="WP_134244393.1">
    <property type="nucleotide sequence ID" value="NZ_SNRV01000001.1"/>
</dbReference>
<evidence type="ECO:0000313" key="1">
    <source>
        <dbReference type="EMBL" id="TEW31399.1"/>
    </source>
</evidence>
<proteinExistence type="predicted"/>
<reference evidence="1 2" key="1">
    <citation type="submission" date="2019-03" db="EMBL/GenBank/DDBJ databases">
        <title>Horizontal Gene Transfer Machinery in Histophilus somni.</title>
        <authorList>
            <person name="Mostafa Nazari M."/>
            <person name="Liljebjelke K."/>
        </authorList>
    </citation>
    <scope>NUCLEOTIDE SEQUENCE [LARGE SCALE GENOMIC DNA]</scope>
    <source>
        <strain evidence="1 2">UOC-EPH-KLM-04</strain>
    </source>
</reference>
<protein>
    <submittedName>
        <fullName evidence="1">Phage virion morphogenesis protein</fullName>
    </submittedName>
</protein>
<dbReference type="Pfam" id="PF05069">
    <property type="entry name" value="Phage_tail_S"/>
    <property type="match status" value="1"/>
</dbReference>
<dbReference type="EMBL" id="SNRV01000001">
    <property type="protein sequence ID" value="TEW31399.1"/>
    <property type="molecule type" value="Genomic_DNA"/>
</dbReference>
<dbReference type="Proteomes" id="UP000297565">
    <property type="component" value="Unassembled WGS sequence"/>
</dbReference>
<dbReference type="InterPro" id="IPR006522">
    <property type="entry name" value="Phage_virion_morphogenesis"/>
</dbReference>
<name>A0AAX2S1B5_HISSO</name>
<accession>A0AAX2S1B5</accession>
<comment type="caution">
    <text evidence="1">The sequence shown here is derived from an EMBL/GenBank/DDBJ whole genome shotgun (WGS) entry which is preliminary data.</text>
</comment>
<gene>
    <name evidence="1" type="ORF">E2R48_00625</name>
</gene>